<dbReference type="EnsemblPlants" id="Pp3c8_9251V3.1">
    <property type="protein sequence ID" value="PAC:32966329.CDS.1"/>
    <property type="gene ID" value="Pp3c8_9251"/>
</dbReference>
<protein>
    <submittedName>
        <fullName evidence="1 2">Uncharacterized protein</fullName>
    </submittedName>
</protein>
<dbReference type="InParanoid" id="A0A2K1K6N3"/>
<evidence type="ECO:0000313" key="3">
    <source>
        <dbReference type="Proteomes" id="UP000006727"/>
    </source>
</evidence>
<keyword evidence="3" id="KW-1185">Reference proteome</keyword>
<name>A0A2K1K6N3_PHYPA</name>
<reference evidence="2" key="3">
    <citation type="submission" date="2020-12" db="UniProtKB">
        <authorList>
            <consortium name="EnsemblPlants"/>
        </authorList>
    </citation>
    <scope>IDENTIFICATION</scope>
</reference>
<dbReference type="EMBL" id="ABEU02000008">
    <property type="protein sequence ID" value="PNR49432.1"/>
    <property type="molecule type" value="Genomic_DNA"/>
</dbReference>
<evidence type="ECO:0000313" key="1">
    <source>
        <dbReference type="EMBL" id="PNR49432.1"/>
    </source>
</evidence>
<proteinExistence type="predicted"/>
<dbReference type="Proteomes" id="UP000006727">
    <property type="component" value="Chromosome 8"/>
</dbReference>
<organism evidence="1">
    <name type="scientific">Physcomitrium patens</name>
    <name type="common">Spreading-leaved earth moss</name>
    <name type="synonym">Physcomitrella patens</name>
    <dbReference type="NCBI Taxonomy" id="3218"/>
    <lineage>
        <taxon>Eukaryota</taxon>
        <taxon>Viridiplantae</taxon>
        <taxon>Streptophyta</taxon>
        <taxon>Embryophyta</taxon>
        <taxon>Bryophyta</taxon>
        <taxon>Bryophytina</taxon>
        <taxon>Bryopsida</taxon>
        <taxon>Funariidae</taxon>
        <taxon>Funariales</taxon>
        <taxon>Funariaceae</taxon>
        <taxon>Physcomitrium</taxon>
    </lineage>
</organism>
<dbReference type="Gramene" id="Pp3c8_9251V3.1">
    <property type="protein sequence ID" value="PAC:32966329.CDS.1"/>
    <property type="gene ID" value="Pp3c8_9251"/>
</dbReference>
<evidence type="ECO:0000313" key="2">
    <source>
        <dbReference type="EnsemblPlants" id="PAC:32966329.CDS.1"/>
    </source>
</evidence>
<reference evidence="1 3" key="1">
    <citation type="journal article" date="2008" name="Science">
        <title>The Physcomitrella genome reveals evolutionary insights into the conquest of land by plants.</title>
        <authorList>
            <person name="Rensing S."/>
            <person name="Lang D."/>
            <person name="Zimmer A."/>
            <person name="Terry A."/>
            <person name="Salamov A."/>
            <person name="Shapiro H."/>
            <person name="Nishiyama T."/>
            <person name="Perroud P.-F."/>
            <person name="Lindquist E."/>
            <person name="Kamisugi Y."/>
            <person name="Tanahashi T."/>
            <person name="Sakakibara K."/>
            <person name="Fujita T."/>
            <person name="Oishi K."/>
            <person name="Shin-I T."/>
            <person name="Kuroki Y."/>
            <person name="Toyoda A."/>
            <person name="Suzuki Y."/>
            <person name="Hashimoto A."/>
            <person name="Yamaguchi K."/>
            <person name="Sugano A."/>
            <person name="Kohara Y."/>
            <person name="Fujiyama A."/>
            <person name="Anterola A."/>
            <person name="Aoki S."/>
            <person name="Ashton N."/>
            <person name="Barbazuk W.B."/>
            <person name="Barker E."/>
            <person name="Bennetzen J."/>
            <person name="Bezanilla M."/>
            <person name="Blankenship R."/>
            <person name="Cho S.H."/>
            <person name="Dutcher S."/>
            <person name="Estelle M."/>
            <person name="Fawcett J.A."/>
            <person name="Gundlach H."/>
            <person name="Hanada K."/>
            <person name="Heyl A."/>
            <person name="Hicks K.A."/>
            <person name="Hugh J."/>
            <person name="Lohr M."/>
            <person name="Mayer K."/>
            <person name="Melkozernov A."/>
            <person name="Murata T."/>
            <person name="Nelson D."/>
            <person name="Pils B."/>
            <person name="Prigge M."/>
            <person name="Reiss B."/>
            <person name="Renner T."/>
            <person name="Rombauts S."/>
            <person name="Rushton P."/>
            <person name="Sanderfoot A."/>
            <person name="Schween G."/>
            <person name="Shiu S.-H."/>
            <person name="Stueber K."/>
            <person name="Theodoulou F.L."/>
            <person name="Tu H."/>
            <person name="Van de Peer Y."/>
            <person name="Verrier P.J."/>
            <person name="Waters E."/>
            <person name="Wood A."/>
            <person name="Yang L."/>
            <person name="Cove D."/>
            <person name="Cuming A."/>
            <person name="Hasebe M."/>
            <person name="Lucas S."/>
            <person name="Mishler D.B."/>
            <person name="Reski R."/>
            <person name="Grigoriev I."/>
            <person name="Quatrano R.S."/>
            <person name="Boore J.L."/>
        </authorList>
    </citation>
    <scope>NUCLEOTIDE SEQUENCE [LARGE SCALE GENOMIC DNA]</scope>
    <source>
        <strain evidence="2 3">cv. Gransden 2004</strain>
    </source>
</reference>
<dbReference type="AlphaFoldDB" id="A0A2K1K6N3"/>
<accession>A0A2K1K6N3</accession>
<gene>
    <name evidence="1" type="ORF">PHYPA_011328</name>
</gene>
<reference evidence="1 3" key="2">
    <citation type="journal article" date="2018" name="Plant J.">
        <title>The Physcomitrella patens chromosome-scale assembly reveals moss genome structure and evolution.</title>
        <authorList>
            <person name="Lang D."/>
            <person name="Ullrich K.K."/>
            <person name="Murat F."/>
            <person name="Fuchs J."/>
            <person name="Jenkins J."/>
            <person name="Haas F.B."/>
            <person name="Piednoel M."/>
            <person name="Gundlach H."/>
            <person name="Van Bel M."/>
            <person name="Meyberg R."/>
            <person name="Vives C."/>
            <person name="Morata J."/>
            <person name="Symeonidi A."/>
            <person name="Hiss M."/>
            <person name="Muchero W."/>
            <person name="Kamisugi Y."/>
            <person name="Saleh O."/>
            <person name="Blanc G."/>
            <person name="Decker E.L."/>
            <person name="van Gessel N."/>
            <person name="Grimwood J."/>
            <person name="Hayes R.D."/>
            <person name="Graham S.W."/>
            <person name="Gunter L.E."/>
            <person name="McDaniel S.F."/>
            <person name="Hoernstein S.N.W."/>
            <person name="Larsson A."/>
            <person name="Li F.W."/>
            <person name="Perroud P.F."/>
            <person name="Phillips J."/>
            <person name="Ranjan P."/>
            <person name="Rokshar D.S."/>
            <person name="Rothfels C.J."/>
            <person name="Schneider L."/>
            <person name="Shu S."/>
            <person name="Stevenson D.W."/>
            <person name="Thummler F."/>
            <person name="Tillich M."/>
            <person name="Villarreal Aguilar J.C."/>
            <person name="Widiez T."/>
            <person name="Wong G.K."/>
            <person name="Wymore A."/>
            <person name="Zhang Y."/>
            <person name="Zimmer A.D."/>
            <person name="Quatrano R.S."/>
            <person name="Mayer K.F.X."/>
            <person name="Goodstein D."/>
            <person name="Casacuberta J.M."/>
            <person name="Vandepoele K."/>
            <person name="Reski R."/>
            <person name="Cuming A.C."/>
            <person name="Tuskan G.A."/>
            <person name="Maumus F."/>
            <person name="Salse J."/>
            <person name="Schmutz J."/>
            <person name="Rensing S.A."/>
        </authorList>
    </citation>
    <scope>NUCLEOTIDE SEQUENCE [LARGE SCALE GENOMIC DNA]</scope>
    <source>
        <strain evidence="2 3">cv. Gransden 2004</strain>
    </source>
</reference>
<sequence>MLHRKLSISRYQALPDCSSPYTAFFNLHTKLTWPCLIKPCGCVINTSSFMLPFRYAAFTSRCLNCHALRAAKSVIIRFVFHFTVGEKVSSKSILGRCWNP</sequence>